<evidence type="ECO:0000256" key="2">
    <source>
        <dbReference type="ARBA" id="ARBA00022525"/>
    </source>
</evidence>
<dbReference type="PROSITE" id="PS00330">
    <property type="entry name" value="HEMOLYSIN_CALCIUM"/>
    <property type="match status" value="1"/>
</dbReference>
<keyword evidence="2" id="KW-0964">Secreted</keyword>
<evidence type="ECO:0000313" key="4">
    <source>
        <dbReference type="Proteomes" id="UP001050975"/>
    </source>
</evidence>
<dbReference type="AlphaFoldDB" id="A0AAV3XTS6"/>
<proteinExistence type="predicted"/>
<evidence type="ECO:0000256" key="1">
    <source>
        <dbReference type="ARBA" id="ARBA00004613"/>
    </source>
</evidence>
<dbReference type="InterPro" id="IPR001343">
    <property type="entry name" value="Hemolysn_Ca-bd"/>
</dbReference>
<gene>
    <name evidence="3" type="ORF">MiSe_90710</name>
</gene>
<accession>A0AAV3XTS6</accession>
<evidence type="ECO:0008006" key="5">
    <source>
        <dbReference type="Google" id="ProtNLM"/>
    </source>
</evidence>
<dbReference type="Gene3D" id="2.150.10.10">
    <property type="entry name" value="Serralysin-like metalloprotease, C-terminal"/>
    <property type="match status" value="2"/>
</dbReference>
<dbReference type="EMBL" id="BLAY01000311">
    <property type="protein sequence ID" value="GET44245.1"/>
    <property type="molecule type" value="Genomic_DNA"/>
</dbReference>
<protein>
    <recommendedName>
        <fullName evidence="5">Hemolysin-type calcium-binding region</fullName>
    </recommendedName>
</protein>
<dbReference type="RefSeq" id="WP_226593907.1">
    <property type="nucleotide sequence ID" value="NZ_BLAY01000311.1"/>
</dbReference>
<reference evidence="3" key="1">
    <citation type="submission" date="2019-10" db="EMBL/GenBank/DDBJ databases">
        <title>Draft genome sequece of Microseira wollei NIES-4236.</title>
        <authorList>
            <person name="Yamaguchi H."/>
            <person name="Suzuki S."/>
            <person name="Kawachi M."/>
        </authorList>
    </citation>
    <scope>NUCLEOTIDE SEQUENCE</scope>
    <source>
        <strain evidence="3">NIES-4236</strain>
    </source>
</reference>
<comment type="caution">
    <text evidence="3">The sequence shown here is derived from an EMBL/GenBank/DDBJ whole genome shotgun (WGS) entry which is preliminary data.</text>
</comment>
<keyword evidence="4" id="KW-1185">Reference proteome</keyword>
<dbReference type="InterPro" id="IPR018511">
    <property type="entry name" value="Hemolysin-typ_Ca-bd_CS"/>
</dbReference>
<dbReference type="Pfam" id="PF00353">
    <property type="entry name" value="HemolysinCabind"/>
    <property type="match status" value="4"/>
</dbReference>
<dbReference type="InterPro" id="IPR050557">
    <property type="entry name" value="RTX_toxin/Mannuronan_C5-epim"/>
</dbReference>
<dbReference type="InterPro" id="IPR011049">
    <property type="entry name" value="Serralysin-like_metalloprot_C"/>
</dbReference>
<dbReference type="GO" id="GO:0005576">
    <property type="term" value="C:extracellular region"/>
    <property type="evidence" value="ECO:0007669"/>
    <property type="project" value="UniProtKB-SubCell"/>
</dbReference>
<dbReference type="GO" id="GO:0005509">
    <property type="term" value="F:calcium ion binding"/>
    <property type="evidence" value="ECO:0007669"/>
    <property type="project" value="InterPro"/>
</dbReference>
<evidence type="ECO:0000313" key="3">
    <source>
        <dbReference type="EMBL" id="GET44245.1"/>
    </source>
</evidence>
<dbReference type="Proteomes" id="UP001050975">
    <property type="component" value="Unassembled WGS sequence"/>
</dbReference>
<name>A0AAV3XTS6_9CYAN</name>
<comment type="subcellular location">
    <subcellularLocation>
        <location evidence="1">Secreted</location>
    </subcellularLocation>
</comment>
<dbReference type="SUPFAM" id="SSF51120">
    <property type="entry name" value="beta-Roll"/>
    <property type="match status" value="1"/>
</dbReference>
<dbReference type="PANTHER" id="PTHR38340">
    <property type="entry name" value="S-LAYER PROTEIN"/>
    <property type="match status" value="1"/>
</dbReference>
<organism evidence="3 4">
    <name type="scientific">Microseira wollei NIES-4236</name>
    <dbReference type="NCBI Taxonomy" id="2530354"/>
    <lineage>
        <taxon>Bacteria</taxon>
        <taxon>Bacillati</taxon>
        <taxon>Cyanobacteriota</taxon>
        <taxon>Cyanophyceae</taxon>
        <taxon>Oscillatoriophycideae</taxon>
        <taxon>Aerosakkonematales</taxon>
        <taxon>Aerosakkonemataceae</taxon>
        <taxon>Microseira</taxon>
    </lineage>
</organism>
<sequence>MPIQIGIDGNNILTGLEGNLNPTISTSTGSRIMGTDGDDRLTVPGGNSNLRGYTILGIGGSDVMLGGGGRDRIVAGSGSSKLDGGDGDDQLYGSFGNDTLIGGNGNDILFGDFGDDYLDGGNGNDRLFAGFGDDLMFGGDGNDTMDGSVGSEVMFGGAGNDVLTGGTNGDPKNGEIFFRDYLVGGSGSDNLDGFGGGTGNTERDELIGGGAVAADGSVTSIAGDGVRDTFVLGNSSGVYYAGGGVNDYAIIFDFEAGIDRLRLKDFGPGLPVLGYTLSRTSDTTNDGVTDTDLFAQFSNGSKELIAVFNGSFSFSSAILDFV</sequence>
<dbReference type="PANTHER" id="PTHR38340:SF1">
    <property type="entry name" value="S-LAYER PROTEIN"/>
    <property type="match status" value="1"/>
</dbReference>
<dbReference type="PRINTS" id="PR00313">
    <property type="entry name" value="CABNDNGRPT"/>
</dbReference>